<dbReference type="GO" id="GO:0005886">
    <property type="term" value="C:plasma membrane"/>
    <property type="evidence" value="ECO:0007669"/>
    <property type="project" value="UniProtKB-SubCell"/>
</dbReference>
<dbReference type="NCBIfam" id="NF007067">
    <property type="entry name" value="PRK09512.1"/>
    <property type="match status" value="1"/>
</dbReference>
<dbReference type="OrthoDB" id="8843934at2"/>
<keyword evidence="5" id="KW-0997">Cell inner membrane</keyword>
<evidence type="ECO:0000256" key="9">
    <source>
        <dbReference type="SAM" id="Phobius"/>
    </source>
</evidence>
<dbReference type="RefSeq" id="WP_103878544.1">
    <property type="nucleotide sequence ID" value="NZ_FNVG01000001.1"/>
</dbReference>
<dbReference type="Pfam" id="PF02653">
    <property type="entry name" value="BPD_transp_2"/>
    <property type="match status" value="1"/>
</dbReference>
<proteinExistence type="inferred from homology"/>
<keyword evidence="6 9" id="KW-0812">Transmembrane</keyword>
<evidence type="ECO:0000256" key="4">
    <source>
        <dbReference type="ARBA" id="ARBA00022475"/>
    </source>
</evidence>
<feature type="transmembrane region" description="Helical" evidence="9">
    <location>
        <begin position="170"/>
        <end position="195"/>
    </location>
</feature>
<evidence type="ECO:0000256" key="3">
    <source>
        <dbReference type="ARBA" id="ARBA00022448"/>
    </source>
</evidence>
<evidence type="ECO:0000256" key="8">
    <source>
        <dbReference type="ARBA" id="ARBA00023136"/>
    </source>
</evidence>
<feature type="transmembrane region" description="Helical" evidence="9">
    <location>
        <begin position="280"/>
        <end position="297"/>
    </location>
</feature>
<dbReference type="PANTHER" id="PTHR32196:SF21">
    <property type="entry name" value="ABC TRANSPORTER PERMEASE PROTEIN YPHD-RELATED"/>
    <property type="match status" value="1"/>
</dbReference>
<evidence type="ECO:0000313" key="11">
    <source>
        <dbReference type="Proteomes" id="UP000236721"/>
    </source>
</evidence>
<dbReference type="GO" id="GO:0022857">
    <property type="term" value="F:transmembrane transporter activity"/>
    <property type="evidence" value="ECO:0007669"/>
    <property type="project" value="InterPro"/>
</dbReference>
<keyword evidence="8 9" id="KW-0472">Membrane</keyword>
<comment type="similarity">
    <text evidence="2">Belongs to the binding-protein-dependent transport system permease family. AraH/RbsC subfamily.</text>
</comment>
<evidence type="ECO:0000256" key="6">
    <source>
        <dbReference type="ARBA" id="ARBA00022692"/>
    </source>
</evidence>
<evidence type="ECO:0000256" key="7">
    <source>
        <dbReference type="ARBA" id="ARBA00022989"/>
    </source>
</evidence>
<evidence type="ECO:0000313" key="10">
    <source>
        <dbReference type="EMBL" id="SEF47739.1"/>
    </source>
</evidence>
<feature type="transmembrane region" description="Helical" evidence="9">
    <location>
        <begin position="131"/>
        <end position="150"/>
    </location>
</feature>
<keyword evidence="11" id="KW-1185">Reference proteome</keyword>
<feature type="transmembrane region" description="Helical" evidence="9">
    <location>
        <begin position="21"/>
        <end position="42"/>
    </location>
</feature>
<gene>
    <name evidence="10" type="ORF">SAMN04488244_101303</name>
</gene>
<comment type="subcellular location">
    <subcellularLocation>
        <location evidence="1">Cell inner membrane</location>
        <topology evidence="1">Multi-pass membrane protein</topology>
    </subcellularLocation>
</comment>
<dbReference type="CDD" id="cd06579">
    <property type="entry name" value="TM_PBP1_transp_AraH_like"/>
    <property type="match status" value="1"/>
</dbReference>
<dbReference type="PANTHER" id="PTHR32196">
    <property type="entry name" value="ABC TRANSPORTER PERMEASE PROTEIN YPHD-RELATED-RELATED"/>
    <property type="match status" value="1"/>
</dbReference>
<dbReference type="Proteomes" id="UP000236721">
    <property type="component" value="Unassembled WGS sequence"/>
</dbReference>
<accession>A0A1H5SAY1</accession>
<keyword evidence="3" id="KW-0813">Transport</keyword>
<keyword evidence="7 9" id="KW-1133">Transmembrane helix</keyword>
<feature type="transmembrane region" description="Helical" evidence="9">
    <location>
        <begin position="54"/>
        <end position="73"/>
    </location>
</feature>
<dbReference type="AlphaFoldDB" id="A0A1H5SAY1"/>
<keyword evidence="4" id="KW-1003">Cell membrane</keyword>
<dbReference type="EMBL" id="FNVG01000001">
    <property type="protein sequence ID" value="SEF47739.1"/>
    <property type="molecule type" value="Genomic_DNA"/>
</dbReference>
<evidence type="ECO:0000256" key="2">
    <source>
        <dbReference type="ARBA" id="ARBA00007942"/>
    </source>
</evidence>
<sequence>MNNKTMSVETEKKKPLFNKEWLIEQKSLIALVFLIVVVSFLNPNFFTVDNILNILRQTSVNAIIAVGMTLVILTAGIDLSVGSVLALCGAFAASLIAMEVPVLIAVPTALFAGAALGAISGIIIAKGKVQAFIATLVTMTLLRGVTMVYTDGRPISTGFTDTADAFAWFGTGYALGIPVPVWIMVIVFAAAWYLLNHTRFGRYVYALGGNESATRLSGINVDKVKIGVYAICGLLAALAGIIVTSRLSSAQPTAGMGYELDAIAAVVLGGTSLMGGKGRVMGTLIGALIIGFLNNALNLLDVSSYYQMIAKAVVILLAVLVDNKNK</sequence>
<evidence type="ECO:0000256" key="5">
    <source>
        <dbReference type="ARBA" id="ARBA00022519"/>
    </source>
</evidence>
<feature type="transmembrane region" description="Helical" evidence="9">
    <location>
        <begin position="104"/>
        <end position="124"/>
    </location>
</feature>
<dbReference type="InterPro" id="IPR001851">
    <property type="entry name" value="ABC_transp_permease"/>
</dbReference>
<feature type="transmembrane region" description="Helical" evidence="9">
    <location>
        <begin position="226"/>
        <end position="244"/>
    </location>
</feature>
<evidence type="ECO:0000256" key="1">
    <source>
        <dbReference type="ARBA" id="ARBA00004429"/>
    </source>
</evidence>
<protein>
    <submittedName>
        <fullName evidence="10">Ribose ABC transporter membrane protein</fullName>
    </submittedName>
</protein>
<reference evidence="11" key="1">
    <citation type="submission" date="2016-10" db="EMBL/GenBank/DDBJ databases">
        <authorList>
            <person name="Varghese N."/>
            <person name="Submissions S."/>
        </authorList>
    </citation>
    <scope>NUCLEOTIDE SEQUENCE [LARGE SCALE GENOMIC DNA]</scope>
    <source>
        <strain evidence="11">CGMCC 1.7062</strain>
    </source>
</reference>
<name>A0A1H5SAY1_9VIBR</name>
<organism evidence="10 11">
    <name type="scientific">Vibrio hangzhouensis</name>
    <dbReference type="NCBI Taxonomy" id="462991"/>
    <lineage>
        <taxon>Bacteria</taxon>
        <taxon>Pseudomonadati</taxon>
        <taxon>Pseudomonadota</taxon>
        <taxon>Gammaproteobacteria</taxon>
        <taxon>Vibrionales</taxon>
        <taxon>Vibrionaceae</taxon>
        <taxon>Vibrio</taxon>
    </lineage>
</organism>